<keyword evidence="3" id="KW-1185">Reference proteome</keyword>
<comment type="similarity">
    <text evidence="1">Belongs to the ROK (NagC/XylR) family.</text>
</comment>
<dbReference type="RefSeq" id="WP_344911197.1">
    <property type="nucleotide sequence ID" value="NZ_BAAAYO010000010.1"/>
</dbReference>
<dbReference type="Gene3D" id="3.30.420.40">
    <property type="match status" value="2"/>
</dbReference>
<proteinExistence type="inferred from homology"/>
<organism evidence="2 3">
    <name type="scientific">Paenibacillus hodogayensis</name>
    <dbReference type="NCBI Taxonomy" id="279208"/>
    <lineage>
        <taxon>Bacteria</taxon>
        <taxon>Bacillati</taxon>
        <taxon>Bacillota</taxon>
        <taxon>Bacilli</taxon>
        <taxon>Bacillales</taxon>
        <taxon>Paenibacillaceae</taxon>
        <taxon>Paenibacillus</taxon>
    </lineage>
</organism>
<dbReference type="Proteomes" id="UP001589619">
    <property type="component" value="Unassembled WGS sequence"/>
</dbReference>
<evidence type="ECO:0000313" key="3">
    <source>
        <dbReference type="Proteomes" id="UP001589619"/>
    </source>
</evidence>
<dbReference type="InterPro" id="IPR000600">
    <property type="entry name" value="ROK"/>
</dbReference>
<sequence length="321" mass="34084">MTNRYAIVFDVGGTSIKAAVVRDNGETVAGTVDTFPARSGEDRETLLDHFYGLIAGRAALLEQAEEGRPYEIAGIGYAFPSPFDFENGICYIRGQDKYDALYGTNIREAMEGRIAADPAVAARMGAGAPIVFDNDAALFAAGQLHFGHARRYRRSLCITIGTGTGSSFIDEGGIVKGRELWADPFRDSIADDYISKRGVQRIAAQCGFGGDADVKAIADAARAGDERAAAVFAAFGRLFGELLVPYVREFRPEAVIVGGNIAKSADLFIPDARAELSATGFGEADVPAFETVEDTSGSAFAGALALVKARLRKTAAERFGV</sequence>
<evidence type="ECO:0000256" key="1">
    <source>
        <dbReference type="ARBA" id="ARBA00006479"/>
    </source>
</evidence>
<dbReference type="EMBL" id="JBHMAG010000009">
    <property type="protein sequence ID" value="MFB9752274.1"/>
    <property type="molecule type" value="Genomic_DNA"/>
</dbReference>
<dbReference type="SUPFAM" id="SSF53067">
    <property type="entry name" value="Actin-like ATPase domain"/>
    <property type="match status" value="1"/>
</dbReference>
<comment type="caution">
    <text evidence="2">The sequence shown here is derived from an EMBL/GenBank/DDBJ whole genome shotgun (WGS) entry which is preliminary data.</text>
</comment>
<protein>
    <submittedName>
        <fullName evidence="2">ROK family protein</fullName>
    </submittedName>
</protein>
<evidence type="ECO:0000313" key="2">
    <source>
        <dbReference type="EMBL" id="MFB9752274.1"/>
    </source>
</evidence>
<accession>A0ABV5VVD3</accession>
<dbReference type="PANTHER" id="PTHR18964">
    <property type="entry name" value="ROK (REPRESSOR, ORF, KINASE) FAMILY"/>
    <property type="match status" value="1"/>
</dbReference>
<dbReference type="PANTHER" id="PTHR18964:SF149">
    <property type="entry name" value="BIFUNCTIONAL UDP-N-ACETYLGLUCOSAMINE 2-EPIMERASE_N-ACETYLMANNOSAMINE KINASE"/>
    <property type="match status" value="1"/>
</dbReference>
<dbReference type="Pfam" id="PF00480">
    <property type="entry name" value="ROK"/>
    <property type="match status" value="2"/>
</dbReference>
<gene>
    <name evidence="2" type="ORF">ACFFNY_11970</name>
</gene>
<dbReference type="InterPro" id="IPR043129">
    <property type="entry name" value="ATPase_NBD"/>
</dbReference>
<reference evidence="2 3" key="1">
    <citation type="submission" date="2024-09" db="EMBL/GenBank/DDBJ databases">
        <authorList>
            <person name="Sun Q."/>
            <person name="Mori K."/>
        </authorList>
    </citation>
    <scope>NUCLEOTIDE SEQUENCE [LARGE SCALE GENOMIC DNA]</scope>
    <source>
        <strain evidence="2 3">JCM 12520</strain>
    </source>
</reference>
<name>A0ABV5VVD3_9BACL</name>